<evidence type="ECO:0000259" key="2">
    <source>
        <dbReference type="PROSITE" id="PS50229"/>
    </source>
</evidence>
<organism evidence="3 4">
    <name type="scientific">Intoshia linei</name>
    <dbReference type="NCBI Taxonomy" id="1819745"/>
    <lineage>
        <taxon>Eukaryota</taxon>
        <taxon>Metazoa</taxon>
        <taxon>Spiralia</taxon>
        <taxon>Lophotrochozoa</taxon>
        <taxon>Mesozoa</taxon>
        <taxon>Orthonectida</taxon>
        <taxon>Rhopaluridae</taxon>
        <taxon>Intoshia</taxon>
    </lineage>
</organism>
<dbReference type="EMBL" id="LWCA01001414">
    <property type="protein sequence ID" value="OAF65168.1"/>
    <property type="molecule type" value="Genomic_DNA"/>
</dbReference>
<dbReference type="Gene3D" id="3.90.810.10">
    <property type="entry name" value="CRIB domain"/>
    <property type="match status" value="1"/>
</dbReference>
<keyword evidence="4" id="KW-1185">Reference proteome</keyword>
<evidence type="ECO:0000259" key="1">
    <source>
        <dbReference type="PROSITE" id="PS50108"/>
    </source>
</evidence>
<name>A0A177AT33_9BILA</name>
<dbReference type="Gene3D" id="2.30.29.30">
    <property type="entry name" value="Pleckstrin-homology domain (PH domain)/Phosphotyrosine-binding domain (PTB)"/>
    <property type="match status" value="1"/>
</dbReference>
<dbReference type="OrthoDB" id="8963340at2759"/>
<dbReference type="Pfam" id="PF00568">
    <property type="entry name" value="WH1"/>
    <property type="match status" value="1"/>
</dbReference>
<protein>
    <recommendedName>
        <fullName evidence="5">CRIB domain-containing protein</fullName>
    </recommendedName>
</protein>
<gene>
    <name evidence="3" type="ORF">A3Q56_07125</name>
</gene>
<evidence type="ECO:0008006" key="5">
    <source>
        <dbReference type="Google" id="ProtNLM"/>
    </source>
</evidence>
<dbReference type="SMART" id="SM00461">
    <property type="entry name" value="WH1"/>
    <property type="match status" value="1"/>
</dbReference>
<sequence length="334" mass="38870">MKICKNLESLLLDNEENKTIFNLIGENNWTLATTVAQIFTAKLSEKTLKWKKVCFGVITFVKDCNEKAYFIRVWNVGHQHLLVEFEITVKTLYTILETFHKVVILKQNLIYGFNFADRAESAFFGKTVSLKILKLKQSKNNGKDRYISGLHGLIRSTYCKVVKAKNLKKQPSLNDISEPKNFMHVMHMGVDTQFTYEENLKENKMKKLWYRFYMGDLNLNTSCSLQRDQEMGENKNFKYIDKNIKRKSYPAPLPPRPKCITKSTEELCQYSENEVNLPPPTTTQSDTNLHNLTTRTSEIEQDRLNIENAISLKNALNQRHNEIFDDSSSNWSKN</sequence>
<evidence type="ECO:0000313" key="3">
    <source>
        <dbReference type="EMBL" id="OAF65168.1"/>
    </source>
</evidence>
<proteinExistence type="predicted"/>
<dbReference type="InterPro" id="IPR036936">
    <property type="entry name" value="CRIB_dom_sf"/>
</dbReference>
<dbReference type="InterPro" id="IPR000095">
    <property type="entry name" value="CRIB_dom"/>
</dbReference>
<dbReference type="InterPro" id="IPR000697">
    <property type="entry name" value="WH1/EVH1_dom"/>
</dbReference>
<dbReference type="PROSITE" id="PS50229">
    <property type="entry name" value="WH1"/>
    <property type="match status" value="1"/>
</dbReference>
<feature type="domain" description="CRIB" evidence="1">
    <location>
        <begin position="176"/>
        <end position="189"/>
    </location>
</feature>
<dbReference type="Proteomes" id="UP000078046">
    <property type="component" value="Unassembled WGS sequence"/>
</dbReference>
<dbReference type="AlphaFoldDB" id="A0A177AT33"/>
<reference evidence="3 4" key="1">
    <citation type="submission" date="2016-04" db="EMBL/GenBank/DDBJ databases">
        <title>The genome of Intoshia linei affirms orthonectids as highly simplified spiralians.</title>
        <authorList>
            <person name="Mikhailov K.V."/>
            <person name="Slusarev G.S."/>
            <person name="Nikitin M.A."/>
            <person name="Logacheva M.D."/>
            <person name="Penin A."/>
            <person name="Aleoshin V."/>
            <person name="Panchin Y.V."/>
        </authorList>
    </citation>
    <scope>NUCLEOTIDE SEQUENCE [LARGE SCALE GENOMIC DNA]</scope>
    <source>
        <strain evidence="3">Intl2013</strain>
        <tissue evidence="3">Whole animal</tissue>
    </source>
</reference>
<dbReference type="InterPro" id="IPR011993">
    <property type="entry name" value="PH-like_dom_sf"/>
</dbReference>
<accession>A0A177AT33</accession>
<feature type="domain" description="WH1" evidence="2">
    <location>
        <begin position="23"/>
        <end position="135"/>
    </location>
</feature>
<dbReference type="SUPFAM" id="SSF50729">
    <property type="entry name" value="PH domain-like"/>
    <property type="match status" value="1"/>
</dbReference>
<comment type="caution">
    <text evidence="3">The sequence shown here is derived from an EMBL/GenBank/DDBJ whole genome shotgun (WGS) entry which is preliminary data.</text>
</comment>
<dbReference type="PROSITE" id="PS50108">
    <property type="entry name" value="CRIB"/>
    <property type="match status" value="1"/>
</dbReference>
<evidence type="ECO:0000313" key="4">
    <source>
        <dbReference type="Proteomes" id="UP000078046"/>
    </source>
</evidence>
<dbReference type="CDD" id="cd00132">
    <property type="entry name" value="CRIB"/>
    <property type="match status" value="1"/>
</dbReference>